<feature type="region of interest" description="Disordered" evidence="1">
    <location>
        <begin position="194"/>
        <end position="237"/>
    </location>
</feature>
<dbReference type="EMBL" id="CM000641">
    <property type="protein sequence ID" value="EED93095.1"/>
    <property type="molecule type" value="Genomic_DNA"/>
</dbReference>
<dbReference type="InterPro" id="IPR039540">
    <property type="entry name" value="UBL3-like_ubiquitin_dom"/>
</dbReference>
<reference evidence="3 4" key="2">
    <citation type="journal article" date="2008" name="Nature">
        <title>The Phaeodactylum genome reveals the evolutionary history of diatom genomes.</title>
        <authorList>
            <person name="Bowler C."/>
            <person name="Allen A.E."/>
            <person name="Badger J.H."/>
            <person name="Grimwood J."/>
            <person name="Jabbari K."/>
            <person name="Kuo A."/>
            <person name="Maheswari U."/>
            <person name="Martens C."/>
            <person name="Maumus F."/>
            <person name="Otillar R.P."/>
            <person name="Rayko E."/>
            <person name="Salamov A."/>
            <person name="Vandepoele K."/>
            <person name="Beszteri B."/>
            <person name="Gruber A."/>
            <person name="Heijde M."/>
            <person name="Katinka M."/>
            <person name="Mock T."/>
            <person name="Valentin K."/>
            <person name="Verret F."/>
            <person name="Berges J.A."/>
            <person name="Brownlee C."/>
            <person name="Cadoret J.P."/>
            <person name="Chiovitti A."/>
            <person name="Choi C.J."/>
            <person name="Coesel S."/>
            <person name="De Martino A."/>
            <person name="Detter J.C."/>
            <person name="Durkin C."/>
            <person name="Falciatore A."/>
            <person name="Fournet J."/>
            <person name="Haruta M."/>
            <person name="Huysman M.J."/>
            <person name="Jenkins B.D."/>
            <person name="Jiroutova K."/>
            <person name="Jorgensen R.E."/>
            <person name="Joubert Y."/>
            <person name="Kaplan A."/>
            <person name="Kroger N."/>
            <person name="Kroth P.G."/>
            <person name="La Roche J."/>
            <person name="Lindquist E."/>
            <person name="Lommer M."/>
            <person name="Martin-Jezequel V."/>
            <person name="Lopez P.J."/>
            <person name="Lucas S."/>
            <person name="Mangogna M."/>
            <person name="McGinnis K."/>
            <person name="Medlin L.K."/>
            <person name="Montsant A."/>
            <person name="Oudot-Le Secq M.P."/>
            <person name="Napoli C."/>
            <person name="Obornik M."/>
            <person name="Parker M.S."/>
            <person name="Petit J.L."/>
            <person name="Porcel B.M."/>
            <person name="Poulsen N."/>
            <person name="Robison M."/>
            <person name="Rychlewski L."/>
            <person name="Rynearson T.A."/>
            <person name="Schmutz J."/>
            <person name="Shapiro H."/>
            <person name="Siaut M."/>
            <person name="Stanley M."/>
            <person name="Sussman M.R."/>
            <person name="Taylor A.R."/>
            <person name="Vardi A."/>
            <person name="von Dassow P."/>
            <person name="Vyverman W."/>
            <person name="Willis A."/>
            <person name="Wyrwicz L.S."/>
            <person name="Rokhsar D.S."/>
            <person name="Weissenbach J."/>
            <person name="Armbrust E.V."/>
            <person name="Green B.R."/>
            <person name="Van de Peer Y."/>
            <person name="Grigoriev I.V."/>
        </authorList>
    </citation>
    <scope>NUCLEOTIDE SEQUENCE [LARGE SCALE GENOMIC DNA]</scope>
    <source>
        <strain evidence="3 4">CCMP1335</strain>
    </source>
</reference>
<dbReference type="HOGENOM" id="CLU_1144561_0_0_1"/>
<keyword evidence="4" id="KW-1185">Reference proteome</keyword>
<dbReference type="Gene3D" id="3.10.20.90">
    <property type="entry name" value="Phosphatidylinositol 3-kinase Catalytic Subunit, Chain A, domain 1"/>
    <property type="match status" value="1"/>
</dbReference>
<reference evidence="3 4" key="1">
    <citation type="journal article" date="2004" name="Science">
        <title>The genome of the diatom Thalassiosira pseudonana: ecology, evolution, and metabolism.</title>
        <authorList>
            <person name="Armbrust E.V."/>
            <person name="Berges J.A."/>
            <person name="Bowler C."/>
            <person name="Green B.R."/>
            <person name="Martinez D."/>
            <person name="Putnam N.H."/>
            <person name="Zhou S."/>
            <person name="Allen A.E."/>
            <person name="Apt K.E."/>
            <person name="Bechner M."/>
            <person name="Brzezinski M.A."/>
            <person name="Chaal B.K."/>
            <person name="Chiovitti A."/>
            <person name="Davis A.K."/>
            <person name="Demarest M.S."/>
            <person name="Detter J.C."/>
            <person name="Glavina T."/>
            <person name="Goodstein D."/>
            <person name="Hadi M.Z."/>
            <person name="Hellsten U."/>
            <person name="Hildebrand M."/>
            <person name="Jenkins B.D."/>
            <person name="Jurka J."/>
            <person name="Kapitonov V.V."/>
            <person name="Kroger N."/>
            <person name="Lau W.W."/>
            <person name="Lane T.W."/>
            <person name="Larimer F.W."/>
            <person name="Lippmeier J.C."/>
            <person name="Lucas S."/>
            <person name="Medina M."/>
            <person name="Montsant A."/>
            <person name="Obornik M."/>
            <person name="Parker M.S."/>
            <person name="Palenik B."/>
            <person name="Pazour G.J."/>
            <person name="Richardson P.M."/>
            <person name="Rynearson T.A."/>
            <person name="Saito M.A."/>
            <person name="Schwartz D.C."/>
            <person name="Thamatrakoln K."/>
            <person name="Valentin K."/>
            <person name="Vardi A."/>
            <person name="Wilkerson F.P."/>
            <person name="Rokhsar D.S."/>
        </authorList>
    </citation>
    <scope>NUCLEOTIDE SEQUENCE [LARGE SCALE GENOMIC DNA]</scope>
    <source>
        <strain evidence="3 4">CCMP1335</strain>
    </source>
</reference>
<dbReference type="GeneID" id="7452256"/>
<evidence type="ECO:0000256" key="1">
    <source>
        <dbReference type="SAM" id="MobiDB-lite"/>
    </source>
</evidence>
<evidence type="ECO:0000313" key="4">
    <source>
        <dbReference type="Proteomes" id="UP000001449"/>
    </source>
</evidence>
<dbReference type="AlphaFoldDB" id="B8C0N5"/>
<dbReference type="InParanoid" id="B8C0N5"/>
<feature type="compositionally biased region" description="Basic and acidic residues" evidence="1">
    <location>
        <begin position="49"/>
        <end position="65"/>
    </location>
</feature>
<organism evidence="3 4">
    <name type="scientific">Thalassiosira pseudonana</name>
    <name type="common">Marine diatom</name>
    <name type="synonym">Cyclotella nana</name>
    <dbReference type="NCBI Taxonomy" id="35128"/>
    <lineage>
        <taxon>Eukaryota</taxon>
        <taxon>Sar</taxon>
        <taxon>Stramenopiles</taxon>
        <taxon>Ochrophyta</taxon>
        <taxon>Bacillariophyta</taxon>
        <taxon>Coscinodiscophyceae</taxon>
        <taxon>Thalassiosirophycidae</taxon>
        <taxon>Thalassiosirales</taxon>
        <taxon>Thalassiosiraceae</taxon>
        <taxon>Thalassiosira</taxon>
    </lineage>
</organism>
<dbReference type="RefSeq" id="XP_002289558.1">
    <property type="nucleotide sequence ID" value="XM_002289522.1"/>
</dbReference>
<dbReference type="PaxDb" id="35128-Thaps22488"/>
<protein>
    <recommendedName>
        <fullName evidence="2">UBL3-like ubiquitin domain-containing protein</fullName>
    </recommendedName>
</protein>
<feature type="region of interest" description="Disordered" evidence="1">
    <location>
        <begin position="1"/>
        <end position="98"/>
    </location>
</feature>
<dbReference type="KEGG" id="tps:THAPSDRAFT_22488"/>
<dbReference type="InterPro" id="IPR029071">
    <property type="entry name" value="Ubiquitin-like_domsf"/>
</dbReference>
<dbReference type="SUPFAM" id="SSF54236">
    <property type="entry name" value="Ubiquitin-like"/>
    <property type="match status" value="1"/>
</dbReference>
<evidence type="ECO:0000313" key="3">
    <source>
        <dbReference type="EMBL" id="EED93095.1"/>
    </source>
</evidence>
<proteinExistence type="predicted"/>
<dbReference type="OMA" id="THATPIN"/>
<sequence length="243" mass="24661">MSTPESASSVDAGETNAANNHAENGVITPADNDESSSINSDKQLDSNGDESKSDSQIDNQNDEKGAPQAQAAPDTSSSSTSSTPPAPSKSSYSSTHPPFIHDPNKITLKFIFANRDGIQVLLDCTPHDTIGEVKGALLSMWPPSVPECTGGDKIRLICMGKGILMPDSKTLEGVDVPVFKTHATPINVSVRPEMRVGGEENGGKGSPKRGGGSGGVGTGGSGAGNAHGSGAGTVSSGCSCVIL</sequence>
<gene>
    <name evidence="3" type="ORF">THAPSDRAFT_22488</name>
</gene>
<dbReference type="eggNOG" id="ENOG502S7D2">
    <property type="taxonomic scope" value="Eukaryota"/>
</dbReference>
<name>B8C0N5_THAPS</name>
<feature type="compositionally biased region" description="Low complexity" evidence="1">
    <location>
        <begin position="66"/>
        <end position="98"/>
    </location>
</feature>
<dbReference type="Proteomes" id="UP000001449">
    <property type="component" value="Chromosome 4"/>
</dbReference>
<feature type="domain" description="UBL3-like ubiquitin" evidence="2">
    <location>
        <begin position="105"/>
        <end position="193"/>
    </location>
</feature>
<feature type="compositionally biased region" description="Gly residues" evidence="1">
    <location>
        <begin position="203"/>
        <end position="231"/>
    </location>
</feature>
<accession>B8C0N5</accession>
<evidence type="ECO:0000259" key="2">
    <source>
        <dbReference type="Pfam" id="PF13881"/>
    </source>
</evidence>
<dbReference type="Pfam" id="PF13881">
    <property type="entry name" value="Rad60-SLD_2"/>
    <property type="match status" value="1"/>
</dbReference>